<keyword evidence="10" id="KW-1185">Reference proteome</keyword>
<dbReference type="PANTHER" id="PTHR22655:SF2">
    <property type="entry name" value="ATP-DEPENDENT RNA HELICASE TDRD12-RELATED"/>
    <property type="match status" value="1"/>
</dbReference>
<evidence type="ECO:0000256" key="7">
    <source>
        <dbReference type="ARBA" id="ARBA00047984"/>
    </source>
</evidence>
<keyword evidence="5" id="KW-0347">Helicase</keyword>
<keyword evidence="4" id="KW-0378">Hydrolase</keyword>
<evidence type="ECO:0000256" key="4">
    <source>
        <dbReference type="ARBA" id="ARBA00022801"/>
    </source>
</evidence>
<keyword evidence="2" id="KW-0677">Repeat</keyword>
<dbReference type="EC" id="3.6.4.13" evidence="1"/>
<feature type="non-terminal residue" evidence="9">
    <location>
        <position position="1"/>
    </location>
</feature>
<dbReference type="Proteomes" id="UP000018936">
    <property type="component" value="Unassembled WGS sequence"/>
</dbReference>
<dbReference type="AlphaFoldDB" id="V8N157"/>
<dbReference type="PANTHER" id="PTHR22655">
    <property type="entry name" value="ATP-DEPENDENT RNA HELICASE TDRD12-RELATED"/>
    <property type="match status" value="1"/>
</dbReference>
<dbReference type="GO" id="GO:0042078">
    <property type="term" value="P:germ-line stem cell division"/>
    <property type="evidence" value="ECO:0007669"/>
    <property type="project" value="TreeGrafter"/>
</dbReference>
<organism evidence="9 10">
    <name type="scientific">Ophiophagus hannah</name>
    <name type="common">King cobra</name>
    <name type="synonym">Naja hannah</name>
    <dbReference type="NCBI Taxonomy" id="8665"/>
    <lineage>
        <taxon>Eukaryota</taxon>
        <taxon>Metazoa</taxon>
        <taxon>Chordata</taxon>
        <taxon>Craniata</taxon>
        <taxon>Vertebrata</taxon>
        <taxon>Euteleostomi</taxon>
        <taxon>Lepidosauria</taxon>
        <taxon>Squamata</taxon>
        <taxon>Bifurcata</taxon>
        <taxon>Unidentata</taxon>
        <taxon>Episquamata</taxon>
        <taxon>Toxicofera</taxon>
        <taxon>Serpentes</taxon>
        <taxon>Colubroidea</taxon>
        <taxon>Elapidae</taxon>
        <taxon>Elapinae</taxon>
        <taxon>Ophiophagus</taxon>
    </lineage>
</organism>
<sequence length="65" mass="7606">MEQKEEPGVFYNVDIKYIDEGRTGCIQNHHLLSLPEQFQTLPPQAVQFIVCRVKPIDNEAEWHPK</sequence>
<dbReference type="EMBL" id="AZIM01067007">
    <property type="protein sequence ID" value="ETE55925.1"/>
    <property type="molecule type" value="Genomic_DNA"/>
</dbReference>
<evidence type="ECO:0000256" key="5">
    <source>
        <dbReference type="ARBA" id="ARBA00022806"/>
    </source>
</evidence>
<dbReference type="OrthoDB" id="249932at2759"/>
<comment type="catalytic activity">
    <reaction evidence="7">
        <text>ATP + H2O = ADP + phosphate + H(+)</text>
        <dbReference type="Rhea" id="RHEA:13065"/>
        <dbReference type="ChEBI" id="CHEBI:15377"/>
        <dbReference type="ChEBI" id="CHEBI:15378"/>
        <dbReference type="ChEBI" id="CHEBI:30616"/>
        <dbReference type="ChEBI" id="CHEBI:43474"/>
        <dbReference type="ChEBI" id="CHEBI:456216"/>
        <dbReference type="EC" id="3.6.4.13"/>
    </reaction>
</comment>
<accession>V8N157</accession>
<reference evidence="9 10" key="1">
    <citation type="journal article" date="2013" name="Proc. Natl. Acad. Sci. U.S.A.">
        <title>The king cobra genome reveals dynamic gene evolution and adaptation in the snake venom system.</title>
        <authorList>
            <person name="Vonk F.J."/>
            <person name="Casewell N.R."/>
            <person name="Henkel C.V."/>
            <person name="Heimberg A.M."/>
            <person name="Jansen H.J."/>
            <person name="McCleary R.J."/>
            <person name="Kerkkamp H.M."/>
            <person name="Vos R.A."/>
            <person name="Guerreiro I."/>
            <person name="Calvete J.J."/>
            <person name="Wuster W."/>
            <person name="Woods A.E."/>
            <person name="Logan J.M."/>
            <person name="Harrison R.A."/>
            <person name="Castoe T.A."/>
            <person name="de Koning A.P."/>
            <person name="Pollock D.D."/>
            <person name="Yandell M."/>
            <person name="Calderon D."/>
            <person name="Renjifo C."/>
            <person name="Currier R.B."/>
            <person name="Salgado D."/>
            <person name="Pla D."/>
            <person name="Sanz L."/>
            <person name="Hyder A.S."/>
            <person name="Ribeiro J.M."/>
            <person name="Arntzen J.W."/>
            <person name="van den Thillart G.E."/>
            <person name="Boetzer M."/>
            <person name="Pirovano W."/>
            <person name="Dirks R.P."/>
            <person name="Spaink H.P."/>
            <person name="Duboule D."/>
            <person name="McGlinn E."/>
            <person name="Kini R.M."/>
            <person name="Richardson M.K."/>
        </authorList>
    </citation>
    <scope>NUCLEOTIDE SEQUENCE</scope>
    <source>
        <tissue evidence="9">Blood</tissue>
    </source>
</reference>
<feature type="domain" description="Tudor" evidence="8">
    <location>
        <begin position="12"/>
        <end position="48"/>
    </location>
</feature>
<dbReference type="GO" id="GO:0005524">
    <property type="term" value="F:ATP binding"/>
    <property type="evidence" value="ECO:0007669"/>
    <property type="project" value="UniProtKB-KW"/>
</dbReference>
<evidence type="ECO:0000256" key="2">
    <source>
        <dbReference type="ARBA" id="ARBA00022737"/>
    </source>
</evidence>
<dbReference type="Gene3D" id="2.30.30.140">
    <property type="match status" value="1"/>
</dbReference>
<keyword evidence="3" id="KW-0547">Nucleotide-binding</keyword>
<dbReference type="InterPro" id="IPR002999">
    <property type="entry name" value="Tudor"/>
</dbReference>
<dbReference type="GO" id="GO:0003724">
    <property type="term" value="F:RNA helicase activity"/>
    <property type="evidence" value="ECO:0007669"/>
    <property type="project" value="UniProtKB-EC"/>
</dbReference>
<dbReference type="SUPFAM" id="SSF63748">
    <property type="entry name" value="Tudor/PWWP/MBT"/>
    <property type="match status" value="1"/>
</dbReference>
<evidence type="ECO:0000313" key="10">
    <source>
        <dbReference type="Proteomes" id="UP000018936"/>
    </source>
</evidence>
<evidence type="ECO:0000256" key="6">
    <source>
        <dbReference type="ARBA" id="ARBA00022840"/>
    </source>
</evidence>
<evidence type="ECO:0000313" key="9">
    <source>
        <dbReference type="EMBL" id="ETE55925.1"/>
    </source>
</evidence>
<dbReference type="Pfam" id="PF00567">
    <property type="entry name" value="TUDOR"/>
    <property type="match status" value="1"/>
</dbReference>
<gene>
    <name evidence="9" type="ORF">L345_18366</name>
</gene>
<name>V8N157_OPHHA</name>
<comment type="caution">
    <text evidence="9">The sequence shown here is derived from an EMBL/GenBank/DDBJ whole genome shotgun (WGS) entry which is preliminary data.</text>
</comment>
<dbReference type="GO" id="GO:0016787">
    <property type="term" value="F:hydrolase activity"/>
    <property type="evidence" value="ECO:0007669"/>
    <property type="project" value="UniProtKB-KW"/>
</dbReference>
<evidence type="ECO:0000256" key="1">
    <source>
        <dbReference type="ARBA" id="ARBA00012552"/>
    </source>
</evidence>
<proteinExistence type="predicted"/>
<keyword evidence="6" id="KW-0067">ATP-binding</keyword>
<protein>
    <recommendedName>
        <fullName evidence="1">RNA helicase</fullName>
        <ecNumber evidence="1">3.6.4.13</ecNumber>
    </recommendedName>
</protein>
<evidence type="ECO:0000259" key="8">
    <source>
        <dbReference type="Pfam" id="PF00567"/>
    </source>
</evidence>
<evidence type="ECO:0000256" key="3">
    <source>
        <dbReference type="ARBA" id="ARBA00022741"/>
    </source>
</evidence>
<feature type="non-terminal residue" evidence="9">
    <location>
        <position position="65"/>
    </location>
</feature>